<comment type="caution">
    <text evidence="7">The sequence shown here is derived from an EMBL/GenBank/DDBJ whole genome shotgun (WGS) entry which is preliminary data.</text>
</comment>
<dbReference type="CDD" id="cd07039">
    <property type="entry name" value="TPP_PYR_POX"/>
    <property type="match status" value="1"/>
</dbReference>
<sequence>MTKPALISRMAAQYLVEQLAVWGVERIYGVIGDATLPLMDAIDRQGEIRYVGCRLEMTAALMASAEAKLTGRMAVCTATSGPGITSLLNGLGDAHMDRVPVLALTGQVERKEIGTGTKQEVDQQRLIQPLAVFSSLVADPQALPVLLNKAMRQATASGGVAHLSVPKELWMQTVDHSLFPPFPSQPAPLPRQEDVSQAAALLNGSSRPVILAGRGVKGAEEALLQLAERMGAPIVTTMPSRSAVPNDHPLFIGGLGQAGSDIASDLLKESDCCLILGSTWWPEDYVPSTVPIVQVDAVAEHIGERVPVTVPVTGEMRAVLSQLTPMVQARAETDWNRRVNQMRQGWKEQIETEATAEERPIPPQRVIAALNRCVADDAVIALDVGDHVLWFNRIFQAVRQDILLSGRWRTLGFGLPAAMAAKLAYPDRQVIALVGDGGFGTTLSDLLTAVSCGLPLTILCMNNGTYAMEQNRMITAGLSSLGSDLHNPDFVRMAESFGAEGLRVKDPAQLEPVLQSALASDRVTLVDVLCDDTVVPHTQL</sequence>
<evidence type="ECO:0000313" key="8">
    <source>
        <dbReference type="Proteomes" id="UP001595843"/>
    </source>
</evidence>
<dbReference type="PROSITE" id="PS00187">
    <property type="entry name" value="TPP_ENZYMES"/>
    <property type="match status" value="1"/>
</dbReference>
<dbReference type="EMBL" id="JBHSAP010000007">
    <property type="protein sequence ID" value="MFC4076380.1"/>
    <property type="molecule type" value="Genomic_DNA"/>
</dbReference>
<organism evidence="7 8">
    <name type="scientific">Salinithrix halophila</name>
    <dbReference type="NCBI Taxonomy" id="1485204"/>
    <lineage>
        <taxon>Bacteria</taxon>
        <taxon>Bacillati</taxon>
        <taxon>Bacillota</taxon>
        <taxon>Bacilli</taxon>
        <taxon>Bacillales</taxon>
        <taxon>Thermoactinomycetaceae</taxon>
        <taxon>Salinithrix</taxon>
    </lineage>
</organism>
<dbReference type="InterPro" id="IPR047210">
    <property type="entry name" value="TPP_PYR_POXB-like"/>
</dbReference>
<evidence type="ECO:0000313" key="7">
    <source>
        <dbReference type="EMBL" id="MFC4076380.1"/>
    </source>
</evidence>
<accession>A0ABV8JDJ2</accession>
<feature type="domain" description="Thiamine pyrophosphate enzyme central" evidence="4">
    <location>
        <begin position="195"/>
        <end position="323"/>
    </location>
</feature>
<evidence type="ECO:0000256" key="2">
    <source>
        <dbReference type="ARBA" id="ARBA00023052"/>
    </source>
</evidence>
<comment type="similarity">
    <text evidence="1 3">Belongs to the TPP enzyme family.</text>
</comment>
<evidence type="ECO:0000259" key="5">
    <source>
        <dbReference type="Pfam" id="PF02775"/>
    </source>
</evidence>
<dbReference type="Gene3D" id="3.40.50.970">
    <property type="match status" value="2"/>
</dbReference>
<dbReference type="InterPro" id="IPR029035">
    <property type="entry name" value="DHS-like_NAD/FAD-binding_dom"/>
</dbReference>
<protein>
    <submittedName>
        <fullName evidence="7">Thiamine pyrophosphate-binding protein</fullName>
    </submittedName>
</protein>
<gene>
    <name evidence="7" type="ORF">ACFOUO_06095</name>
</gene>
<dbReference type="InterPro" id="IPR011766">
    <property type="entry name" value="TPP_enzyme_TPP-bd"/>
</dbReference>
<feature type="domain" description="Thiamine pyrophosphate enzyme N-terminal TPP-binding" evidence="6">
    <location>
        <begin position="11"/>
        <end position="125"/>
    </location>
</feature>
<proteinExistence type="inferred from homology"/>
<dbReference type="InterPro" id="IPR012001">
    <property type="entry name" value="Thiamin_PyroP_enz_TPP-bd_dom"/>
</dbReference>
<evidence type="ECO:0000259" key="6">
    <source>
        <dbReference type="Pfam" id="PF02776"/>
    </source>
</evidence>
<dbReference type="PANTHER" id="PTHR42981:SF2">
    <property type="entry name" value="PYRUVATE DEHYDROGENASE [UBIQUINONE]"/>
    <property type="match status" value="1"/>
</dbReference>
<evidence type="ECO:0000259" key="4">
    <source>
        <dbReference type="Pfam" id="PF00205"/>
    </source>
</evidence>
<keyword evidence="8" id="KW-1185">Reference proteome</keyword>
<dbReference type="InterPro" id="IPR012000">
    <property type="entry name" value="Thiamin_PyroP_enz_cen_dom"/>
</dbReference>
<dbReference type="PANTHER" id="PTHR42981">
    <property type="entry name" value="PYRUVATE DEHYDROGENASE [UBIQUINONE]"/>
    <property type="match status" value="1"/>
</dbReference>
<dbReference type="InterPro" id="IPR029061">
    <property type="entry name" value="THDP-binding"/>
</dbReference>
<dbReference type="SUPFAM" id="SSF52518">
    <property type="entry name" value="Thiamin diphosphate-binding fold (THDP-binding)"/>
    <property type="match status" value="2"/>
</dbReference>
<keyword evidence="2 3" id="KW-0786">Thiamine pyrophosphate</keyword>
<evidence type="ECO:0000256" key="1">
    <source>
        <dbReference type="ARBA" id="ARBA00007812"/>
    </source>
</evidence>
<dbReference type="SUPFAM" id="SSF52467">
    <property type="entry name" value="DHS-like NAD/FAD-binding domain"/>
    <property type="match status" value="1"/>
</dbReference>
<evidence type="ECO:0000256" key="3">
    <source>
        <dbReference type="RuleBase" id="RU362132"/>
    </source>
</evidence>
<dbReference type="Proteomes" id="UP001595843">
    <property type="component" value="Unassembled WGS sequence"/>
</dbReference>
<dbReference type="InterPro" id="IPR047211">
    <property type="entry name" value="POXB-like"/>
</dbReference>
<reference evidence="8" key="1">
    <citation type="journal article" date="2019" name="Int. J. Syst. Evol. Microbiol.">
        <title>The Global Catalogue of Microorganisms (GCM) 10K type strain sequencing project: providing services to taxonomists for standard genome sequencing and annotation.</title>
        <authorList>
            <consortium name="The Broad Institute Genomics Platform"/>
            <consortium name="The Broad Institute Genome Sequencing Center for Infectious Disease"/>
            <person name="Wu L."/>
            <person name="Ma J."/>
        </authorList>
    </citation>
    <scope>NUCLEOTIDE SEQUENCE [LARGE SCALE GENOMIC DNA]</scope>
    <source>
        <strain evidence="8">IBRC-M 10813</strain>
    </source>
</reference>
<dbReference type="Pfam" id="PF00205">
    <property type="entry name" value="TPP_enzyme_M"/>
    <property type="match status" value="1"/>
</dbReference>
<dbReference type="Gene3D" id="3.40.50.1220">
    <property type="entry name" value="TPP-binding domain"/>
    <property type="match status" value="1"/>
</dbReference>
<dbReference type="InterPro" id="IPR000399">
    <property type="entry name" value="TPP-bd_CS"/>
</dbReference>
<dbReference type="Pfam" id="PF02775">
    <property type="entry name" value="TPP_enzyme_C"/>
    <property type="match status" value="1"/>
</dbReference>
<dbReference type="Pfam" id="PF02776">
    <property type="entry name" value="TPP_enzyme_N"/>
    <property type="match status" value="1"/>
</dbReference>
<feature type="domain" description="Thiamine pyrophosphate enzyme TPP-binding" evidence="5">
    <location>
        <begin position="383"/>
        <end position="528"/>
    </location>
</feature>
<name>A0ABV8JDJ2_9BACL</name>